<keyword evidence="2" id="KW-1185">Reference proteome</keyword>
<protein>
    <submittedName>
        <fullName evidence="1">Uncharacterized protein</fullName>
    </submittedName>
</protein>
<organism evidence="1 2">
    <name type="scientific">Dactylosporangium vinaceum</name>
    <dbReference type="NCBI Taxonomy" id="53362"/>
    <lineage>
        <taxon>Bacteria</taxon>
        <taxon>Bacillati</taxon>
        <taxon>Actinomycetota</taxon>
        <taxon>Actinomycetes</taxon>
        <taxon>Micromonosporales</taxon>
        <taxon>Micromonosporaceae</taxon>
        <taxon>Dactylosporangium</taxon>
    </lineage>
</organism>
<dbReference type="EMBL" id="JBHMCA010000049">
    <property type="protein sequence ID" value="MFB9446672.1"/>
    <property type="molecule type" value="Genomic_DNA"/>
</dbReference>
<dbReference type="Proteomes" id="UP001589608">
    <property type="component" value="Unassembled WGS sequence"/>
</dbReference>
<accession>A0ABV5MCV1</accession>
<reference evidence="1 2" key="1">
    <citation type="submission" date="2024-09" db="EMBL/GenBank/DDBJ databases">
        <authorList>
            <person name="Sun Q."/>
            <person name="Mori K."/>
        </authorList>
    </citation>
    <scope>NUCLEOTIDE SEQUENCE [LARGE SCALE GENOMIC DNA]</scope>
    <source>
        <strain evidence="1 2">JCM 3307</strain>
    </source>
</reference>
<dbReference type="RefSeq" id="WP_223104588.1">
    <property type="nucleotide sequence ID" value="NZ_CP061913.1"/>
</dbReference>
<proteinExistence type="predicted"/>
<comment type="caution">
    <text evidence="1">The sequence shown here is derived from an EMBL/GenBank/DDBJ whole genome shotgun (WGS) entry which is preliminary data.</text>
</comment>
<evidence type="ECO:0000313" key="1">
    <source>
        <dbReference type="EMBL" id="MFB9446672.1"/>
    </source>
</evidence>
<sequence length="167" mass="18115">MLANSVYPDAFPVLHEHRFDIGTRELTLDAVVPEPGLVPRVKEYRYVKAADEITHTTLPVKQQKDRYAGAVWQVAVRTLHEVFEADRAGKIRSVALTVSTRTIAPATGLPEAVPLVIVAADRDTFTAFDLANVVPHATLLHLGAALSKSPFDLAPADSSAGVRVRGR</sequence>
<evidence type="ECO:0000313" key="2">
    <source>
        <dbReference type="Proteomes" id="UP001589608"/>
    </source>
</evidence>
<name>A0ABV5MCV1_9ACTN</name>
<gene>
    <name evidence="1" type="ORF">ACFFTR_26590</name>
</gene>